<keyword evidence="5 12" id="KW-1133">Transmembrane helix</keyword>
<evidence type="ECO:0000256" key="3">
    <source>
        <dbReference type="ARBA" id="ARBA00022519"/>
    </source>
</evidence>
<name>A0ABX7WRJ3_9GAMM</name>
<comment type="subcellular location">
    <subcellularLocation>
        <location evidence="1">Cell inner membrane</location>
        <topology evidence="1">Single-pass type II membrane protein</topology>
        <orientation evidence="1">Periplasmic side</orientation>
    </subcellularLocation>
</comment>
<dbReference type="PROSITE" id="PS50198">
    <property type="entry name" value="PPIC_PPIASE_2"/>
    <property type="match status" value="1"/>
</dbReference>
<dbReference type="Gene3D" id="1.10.4030.10">
    <property type="entry name" value="Porin chaperone SurA, peptide-binding domain"/>
    <property type="match status" value="1"/>
</dbReference>
<gene>
    <name evidence="14" type="ORF">J9253_12165</name>
</gene>
<feature type="transmembrane region" description="Helical" evidence="12">
    <location>
        <begin position="12"/>
        <end position="34"/>
    </location>
</feature>
<evidence type="ECO:0000256" key="7">
    <source>
        <dbReference type="ARBA" id="ARBA00023186"/>
    </source>
</evidence>
<evidence type="ECO:0000256" key="12">
    <source>
        <dbReference type="SAM" id="Phobius"/>
    </source>
</evidence>
<dbReference type="InterPro" id="IPR027304">
    <property type="entry name" value="Trigger_fact/SurA_dom_sf"/>
</dbReference>
<dbReference type="InterPro" id="IPR046357">
    <property type="entry name" value="PPIase_dom_sf"/>
</dbReference>
<keyword evidence="3" id="KW-0997">Cell inner membrane</keyword>
<keyword evidence="4 12" id="KW-0812">Transmembrane</keyword>
<protein>
    <recommendedName>
        <fullName evidence="9">Periplasmic chaperone PpiD</fullName>
    </recommendedName>
    <alternativeName>
        <fullName evidence="10">Periplasmic folding chaperone</fullName>
    </alternativeName>
</protein>
<evidence type="ECO:0000256" key="1">
    <source>
        <dbReference type="ARBA" id="ARBA00004382"/>
    </source>
</evidence>
<dbReference type="InterPro" id="IPR000297">
    <property type="entry name" value="PPIase_PpiC"/>
</dbReference>
<evidence type="ECO:0000313" key="15">
    <source>
        <dbReference type="Proteomes" id="UP000672039"/>
    </source>
</evidence>
<evidence type="ECO:0000256" key="4">
    <source>
        <dbReference type="ARBA" id="ARBA00022692"/>
    </source>
</evidence>
<dbReference type="PANTHER" id="PTHR47529:SF1">
    <property type="entry name" value="PERIPLASMIC CHAPERONE PPID"/>
    <property type="match status" value="1"/>
</dbReference>
<proteinExistence type="inferred from homology"/>
<organism evidence="14 15">
    <name type="scientific">Thiothrix litoralis</name>
    <dbReference type="NCBI Taxonomy" id="2891210"/>
    <lineage>
        <taxon>Bacteria</taxon>
        <taxon>Pseudomonadati</taxon>
        <taxon>Pseudomonadota</taxon>
        <taxon>Gammaproteobacteria</taxon>
        <taxon>Thiotrichales</taxon>
        <taxon>Thiotrichaceae</taxon>
        <taxon>Thiothrix</taxon>
    </lineage>
</organism>
<sequence>MLQSIHDKAKGWIAYAIVGIIIVPFALTGIYDYLQGGGGKLSAAVVNGEEIPVKTVQNALLQMKQQFGGKLPDGMDEMLKGNALDSVINQTLVQQKIREGGYRASNQEVADAISEIEVFQKDGKFDQATYENFLKMQRRSPVEFEAQVRADLTQQQLRESVLGTAFLPKAEAEQYQALRNQQRDVEVFTLKQADFQTQAQVTDAQIAQYYEQNKAAYMTDERAQLAYVELKRGDLATKVQVDEAALKAWFNDNAAHYAQPEEHITSHILVSVEDPAKDADAKKRIDALYAEIKAGTRTFEAIARADSDDKITAEKDGQMGAIVAGDWGPEFEKAVFALKAGEMSEPVKTEAGYEIIRVTAINPVKPQTFEEARAVAEEDYRKDQAEKAFLDKGEILGRVVYEQDGDLAPAAKETGLSVQQTDWITPVQGQGIAANNKVRAAAFSEDVLKSGKNSDLLELEDGSAVVIRVVNHEAATQKPLDSVREEIRTALLAQETRKLTAQKGEELLKKLTETQAWGAALSATGLGVETAVEKPGLVGRTDTKLSPEVLNQAFSLAHPTASKWTWGSVALANGDYALLAVKAVKAGDATLGADADVIYSQSTGSRELEAFLKGLRETAKVETHPENL</sequence>
<accession>A0ABX7WRJ3</accession>
<evidence type="ECO:0000256" key="6">
    <source>
        <dbReference type="ARBA" id="ARBA00023136"/>
    </source>
</evidence>
<dbReference type="SUPFAM" id="SSF54534">
    <property type="entry name" value="FKBP-like"/>
    <property type="match status" value="1"/>
</dbReference>
<dbReference type="PANTHER" id="PTHR47529">
    <property type="entry name" value="PEPTIDYL-PROLYL CIS-TRANS ISOMERASE D"/>
    <property type="match status" value="1"/>
</dbReference>
<dbReference type="Pfam" id="PF13624">
    <property type="entry name" value="SurA_N_3"/>
    <property type="match status" value="1"/>
</dbReference>
<keyword evidence="7" id="KW-0143">Chaperone</keyword>
<dbReference type="Proteomes" id="UP000672039">
    <property type="component" value="Chromosome"/>
</dbReference>
<dbReference type="Pfam" id="PF00639">
    <property type="entry name" value="Rotamase"/>
    <property type="match status" value="1"/>
</dbReference>
<reference evidence="14 15" key="1">
    <citation type="submission" date="2021-04" db="EMBL/GenBank/DDBJ databases">
        <title>Genomics, taxonomy and metabolism of representatives of sulfur bacteria of the genus Thiothrix: Thiothrix fructosivorans QT, Thiothrix unzii A1T and three new species, Thiothrix subterranea sp. nov., Thiothrix litoralis sp. nov. and 'Candidatus Thiothrix anitrata' sp. nov.</title>
        <authorList>
            <person name="Ravin N.V."/>
            <person name="Smolyakov D."/>
            <person name="Rudenko T.S."/>
            <person name="Mardanov A.V."/>
            <person name="Beletsky A.V."/>
            <person name="Markov N.D."/>
            <person name="Fomenkov A.I."/>
            <person name="Roberts R.J."/>
            <person name="Karnachuk O.V."/>
            <person name="Novikov A."/>
            <person name="Grabovich M.Y."/>
        </authorList>
    </citation>
    <scope>NUCLEOTIDE SEQUENCE [LARGE SCALE GENOMIC DNA]</scope>
    <source>
        <strain evidence="14 15">AS</strain>
    </source>
</reference>
<keyword evidence="6 12" id="KW-0472">Membrane</keyword>
<evidence type="ECO:0000256" key="10">
    <source>
        <dbReference type="ARBA" id="ARBA00042775"/>
    </source>
</evidence>
<dbReference type="Gene3D" id="3.10.50.40">
    <property type="match status" value="1"/>
</dbReference>
<feature type="domain" description="PpiC" evidence="13">
    <location>
        <begin position="260"/>
        <end position="360"/>
    </location>
</feature>
<keyword evidence="2" id="KW-1003">Cell membrane</keyword>
<evidence type="ECO:0000256" key="8">
    <source>
        <dbReference type="ARBA" id="ARBA00038408"/>
    </source>
</evidence>
<dbReference type="RefSeq" id="WP_210221234.1">
    <property type="nucleotide sequence ID" value="NZ_CP072801.1"/>
</dbReference>
<evidence type="ECO:0000313" key="14">
    <source>
        <dbReference type="EMBL" id="QTR44783.1"/>
    </source>
</evidence>
<keyword evidence="15" id="KW-1185">Reference proteome</keyword>
<evidence type="ECO:0000256" key="2">
    <source>
        <dbReference type="ARBA" id="ARBA00022475"/>
    </source>
</evidence>
<evidence type="ECO:0000256" key="9">
    <source>
        <dbReference type="ARBA" id="ARBA00040743"/>
    </source>
</evidence>
<comment type="similarity">
    <text evidence="8">Belongs to the PpiD chaperone family.</text>
</comment>
<dbReference type="InterPro" id="IPR052029">
    <property type="entry name" value="PpiD_chaperone"/>
</dbReference>
<keyword evidence="11" id="KW-0697">Rotamase</keyword>
<dbReference type="SUPFAM" id="SSF109998">
    <property type="entry name" value="Triger factor/SurA peptide-binding domain-like"/>
    <property type="match status" value="1"/>
</dbReference>
<keyword evidence="11" id="KW-0413">Isomerase</keyword>
<evidence type="ECO:0000259" key="13">
    <source>
        <dbReference type="PROSITE" id="PS50198"/>
    </source>
</evidence>
<dbReference type="EMBL" id="CP072801">
    <property type="protein sequence ID" value="QTR44783.1"/>
    <property type="molecule type" value="Genomic_DNA"/>
</dbReference>
<evidence type="ECO:0000256" key="11">
    <source>
        <dbReference type="PROSITE-ProRule" id="PRU00278"/>
    </source>
</evidence>
<evidence type="ECO:0000256" key="5">
    <source>
        <dbReference type="ARBA" id="ARBA00022989"/>
    </source>
</evidence>